<evidence type="ECO:0000313" key="1">
    <source>
        <dbReference type="EMBL" id="QTR46874.1"/>
    </source>
</evidence>
<evidence type="ECO:0000313" key="2">
    <source>
        <dbReference type="Proteomes" id="UP000672039"/>
    </source>
</evidence>
<protein>
    <submittedName>
        <fullName evidence="1">Uncharacterized protein</fullName>
    </submittedName>
</protein>
<dbReference type="InterPro" id="IPR045397">
    <property type="entry name" value="TumE-like"/>
</dbReference>
<dbReference type="NCBIfam" id="NF045777">
    <property type="entry name" value="TumE"/>
    <property type="match status" value="1"/>
</dbReference>
<accession>A0ABX7WZ16</accession>
<keyword evidence="2" id="KW-1185">Reference proteome</keyword>
<proteinExistence type="predicted"/>
<dbReference type="RefSeq" id="WP_210223194.1">
    <property type="nucleotide sequence ID" value="NZ_CP072801.1"/>
</dbReference>
<gene>
    <name evidence="1" type="ORF">J9253_02700</name>
</gene>
<dbReference type="Pfam" id="PF20126">
    <property type="entry name" value="TumE"/>
    <property type="match status" value="1"/>
</dbReference>
<dbReference type="InterPro" id="IPR054795">
    <property type="entry name" value="TumE"/>
</dbReference>
<dbReference type="Proteomes" id="UP000672039">
    <property type="component" value="Chromosome"/>
</dbReference>
<name>A0ABX7WZ16_9GAMM</name>
<organism evidence="1 2">
    <name type="scientific">Thiothrix litoralis</name>
    <dbReference type="NCBI Taxonomy" id="2891210"/>
    <lineage>
        <taxon>Bacteria</taxon>
        <taxon>Pseudomonadati</taxon>
        <taxon>Pseudomonadota</taxon>
        <taxon>Gammaproteobacteria</taxon>
        <taxon>Thiotrichales</taxon>
        <taxon>Thiotrichaceae</taxon>
        <taxon>Thiothrix</taxon>
    </lineage>
</organism>
<reference evidence="1 2" key="1">
    <citation type="submission" date="2021-04" db="EMBL/GenBank/DDBJ databases">
        <title>Genomics, taxonomy and metabolism of representatives of sulfur bacteria of the genus Thiothrix: Thiothrix fructosivorans QT, Thiothrix unzii A1T and three new species, Thiothrix subterranea sp. nov., Thiothrix litoralis sp. nov. and 'Candidatus Thiothrix anitrata' sp. nov.</title>
        <authorList>
            <person name="Ravin N.V."/>
            <person name="Smolyakov D."/>
            <person name="Rudenko T.S."/>
            <person name="Mardanov A.V."/>
            <person name="Beletsky A.V."/>
            <person name="Markov N.D."/>
            <person name="Fomenkov A.I."/>
            <person name="Roberts R.J."/>
            <person name="Karnachuk O.V."/>
            <person name="Novikov A."/>
            <person name="Grabovich M.Y."/>
        </authorList>
    </citation>
    <scope>NUCLEOTIDE SEQUENCE [LARGE SCALE GENOMIC DNA]</scope>
    <source>
        <strain evidence="1 2">AS</strain>
    </source>
</reference>
<sequence length="126" mass="14520">MRLHDLLEKYLNSLEVAVAKLPAYAESYAEEILTAERANVRIRLRFDSGYLLEINEAVVAEESTLVTLGYRYHFQNDANVLMFRYDDTPHFPALPTFPHHKHTRDTVIAHNKPNLLDVLQEAAGWV</sequence>
<dbReference type="EMBL" id="CP072801">
    <property type="protein sequence ID" value="QTR46874.1"/>
    <property type="molecule type" value="Genomic_DNA"/>
</dbReference>